<reference evidence="3" key="1">
    <citation type="submission" date="2016-10" db="EMBL/GenBank/DDBJ databases">
        <authorList>
            <person name="Varghese N."/>
            <person name="Submissions S."/>
        </authorList>
    </citation>
    <scope>NUCLEOTIDE SEQUENCE [LARGE SCALE GENOMIC DNA]</scope>
    <source>
        <strain evidence="3">CGMCC 1.6199</strain>
    </source>
</reference>
<dbReference type="OrthoDB" id="2942084at2"/>
<organism evidence="2 3">
    <name type="scientific">Sediminibacillus halophilus</name>
    <dbReference type="NCBI Taxonomy" id="482461"/>
    <lineage>
        <taxon>Bacteria</taxon>
        <taxon>Bacillati</taxon>
        <taxon>Bacillota</taxon>
        <taxon>Bacilli</taxon>
        <taxon>Bacillales</taxon>
        <taxon>Bacillaceae</taxon>
        <taxon>Sediminibacillus</taxon>
    </lineage>
</organism>
<dbReference type="AlphaFoldDB" id="A0A1G9UDI0"/>
<sequence length="89" mass="9853">MGVFFQDTKEKSTKTMMTVRTALAIMMVILLISCIINGFDFVFLRLIFLLAGIGSILDGVESHLQSKKSKVFLIDSGTAAIWFLLAFGM</sequence>
<proteinExistence type="predicted"/>
<gene>
    <name evidence="2" type="ORF">SAMN05216244_2970</name>
</gene>
<evidence type="ECO:0000313" key="2">
    <source>
        <dbReference type="EMBL" id="SDM57873.1"/>
    </source>
</evidence>
<keyword evidence="3" id="KW-1185">Reference proteome</keyword>
<keyword evidence="1" id="KW-1133">Transmembrane helix</keyword>
<evidence type="ECO:0000256" key="1">
    <source>
        <dbReference type="SAM" id="Phobius"/>
    </source>
</evidence>
<dbReference type="STRING" id="482461.SAMN05216244_2970"/>
<protein>
    <submittedName>
        <fullName evidence="2">Uncharacterized protein</fullName>
    </submittedName>
</protein>
<feature type="transmembrane region" description="Helical" evidence="1">
    <location>
        <begin position="71"/>
        <end position="88"/>
    </location>
</feature>
<accession>A0A1G9UDI0</accession>
<name>A0A1G9UDI0_9BACI</name>
<dbReference type="Proteomes" id="UP000182347">
    <property type="component" value="Unassembled WGS sequence"/>
</dbReference>
<keyword evidence="1" id="KW-0472">Membrane</keyword>
<evidence type="ECO:0000313" key="3">
    <source>
        <dbReference type="Proteomes" id="UP000182347"/>
    </source>
</evidence>
<feature type="transmembrane region" description="Helical" evidence="1">
    <location>
        <begin position="21"/>
        <end position="51"/>
    </location>
</feature>
<dbReference type="RefSeq" id="WP_074600026.1">
    <property type="nucleotide sequence ID" value="NZ_FNHF01000003.1"/>
</dbReference>
<dbReference type="EMBL" id="FNHF01000003">
    <property type="protein sequence ID" value="SDM57873.1"/>
    <property type="molecule type" value="Genomic_DNA"/>
</dbReference>
<keyword evidence="1" id="KW-0812">Transmembrane</keyword>